<dbReference type="Proteomes" id="UP001595699">
    <property type="component" value="Unassembled WGS sequence"/>
</dbReference>
<dbReference type="PROSITE" id="PS51470">
    <property type="entry name" value="FG_GAP"/>
    <property type="match status" value="5"/>
</dbReference>
<dbReference type="InterPro" id="IPR013519">
    <property type="entry name" value="Int_alpha_beta-p"/>
</dbReference>
<feature type="signal peptide" evidence="5">
    <location>
        <begin position="1"/>
        <end position="26"/>
    </location>
</feature>
<feature type="chain" id="PRO_5047027989" evidence="5">
    <location>
        <begin position="27"/>
        <end position="536"/>
    </location>
</feature>
<gene>
    <name evidence="6" type="ORF">ACFOUW_00215</name>
</gene>
<keyword evidence="2" id="KW-0677">Repeat</keyword>
<protein>
    <submittedName>
        <fullName evidence="6">FG-GAP repeat protein</fullName>
    </submittedName>
</protein>
<keyword evidence="7" id="KW-1185">Reference proteome</keyword>
<dbReference type="Gene3D" id="2.130.10.130">
    <property type="entry name" value="Integrin alpha, N-terminal"/>
    <property type="match status" value="4"/>
</dbReference>
<evidence type="ECO:0000256" key="2">
    <source>
        <dbReference type="ARBA" id="ARBA00022737"/>
    </source>
</evidence>
<keyword evidence="3" id="KW-0378">Hydrolase</keyword>
<evidence type="ECO:0000256" key="4">
    <source>
        <dbReference type="ARBA" id="ARBA00023180"/>
    </source>
</evidence>
<organism evidence="6 7">
    <name type="scientific">Tenggerimyces flavus</name>
    <dbReference type="NCBI Taxonomy" id="1708749"/>
    <lineage>
        <taxon>Bacteria</taxon>
        <taxon>Bacillati</taxon>
        <taxon>Actinomycetota</taxon>
        <taxon>Actinomycetes</taxon>
        <taxon>Propionibacteriales</taxon>
        <taxon>Nocardioidaceae</taxon>
        <taxon>Tenggerimyces</taxon>
    </lineage>
</organism>
<keyword evidence="1 5" id="KW-0732">Signal</keyword>
<comment type="caution">
    <text evidence="6">The sequence shown here is derived from an EMBL/GenBank/DDBJ whole genome shotgun (WGS) entry which is preliminary data.</text>
</comment>
<name>A0ABV7Y366_9ACTN</name>
<evidence type="ECO:0000256" key="1">
    <source>
        <dbReference type="ARBA" id="ARBA00022729"/>
    </source>
</evidence>
<dbReference type="InterPro" id="IPR028994">
    <property type="entry name" value="Integrin_alpha_N"/>
</dbReference>
<sequence>MRTRGVGWCLAVVSVLIVLPAGSAFASPDPDRAVGRSASTDFNCDGYADLAIGVPYDAVDGVEDSGGGAVEILYGGTKGLSGKGAQYLTRDTPGVPGTPAPNESFGGSVAAGDFDGDGCSELVVGAPGTDGRASEVLVFEGASAGVEVSRDQPARVIRQGALNVGADWNPAAKFGSALAVGDFDGDGRDDLAVGAPDDNVDWMFGAVDEAGSVTVLYGTPHGLPIVSSRSQYWNQNSEGVPDAAEPEDGFGSSLAAGDFDGDGAEDLAIGVPGEGVRGIDDAGAVQVLSGSSAGLVAGPSAFPWSQGEDGVADVAEDGDRFGESLAAGDFGADGHDDLAVGARFEGIGAARGAGEVDVIEGSAVGLVGRGGILHQDLANVLGIAEAGDVFGTALAAADFNGDGACDLAVGAPSDEDTAQGSVTVFYGSESAGRLTVRGNVLDSQDSGSVPGEAGENESFGEALAANDFDRDGRADLVVGVPNDKRDAGASSAGVVNVLYGSAKGVQTTSRAQLWFQGSGGLGGKPTAFEFFGSALY</sequence>
<dbReference type="PANTHER" id="PTHR23221">
    <property type="entry name" value="GLYCOSYLPHOSPHATIDYLINOSITOL PHOSPHOLIPASE D"/>
    <property type="match status" value="1"/>
</dbReference>
<reference evidence="7" key="1">
    <citation type="journal article" date="2019" name="Int. J. Syst. Evol. Microbiol.">
        <title>The Global Catalogue of Microorganisms (GCM) 10K type strain sequencing project: providing services to taxonomists for standard genome sequencing and annotation.</title>
        <authorList>
            <consortium name="The Broad Institute Genomics Platform"/>
            <consortium name="The Broad Institute Genome Sequencing Center for Infectious Disease"/>
            <person name="Wu L."/>
            <person name="Ma J."/>
        </authorList>
    </citation>
    <scope>NUCLEOTIDE SEQUENCE [LARGE SCALE GENOMIC DNA]</scope>
    <source>
        <strain evidence="7">CGMCC 4.7241</strain>
    </source>
</reference>
<dbReference type="SUPFAM" id="SSF69318">
    <property type="entry name" value="Integrin alpha N-terminal domain"/>
    <property type="match status" value="3"/>
</dbReference>
<keyword evidence="4" id="KW-0325">Glycoprotein</keyword>
<accession>A0ABV7Y366</accession>
<dbReference type="InterPro" id="IPR013517">
    <property type="entry name" value="FG-GAP"/>
</dbReference>
<dbReference type="InterPro" id="IPR000413">
    <property type="entry name" value="Integrin_alpha"/>
</dbReference>
<dbReference type="PRINTS" id="PR01185">
    <property type="entry name" value="INTEGRINA"/>
</dbReference>
<evidence type="ECO:0000256" key="3">
    <source>
        <dbReference type="ARBA" id="ARBA00022801"/>
    </source>
</evidence>
<dbReference type="SMART" id="SM00191">
    <property type="entry name" value="Int_alpha"/>
    <property type="match status" value="7"/>
</dbReference>
<evidence type="ECO:0000313" key="7">
    <source>
        <dbReference type="Proteomes" id="UP001595699"/>
    </source>
</evidence>
<evidence type="ECO:0000256" key="5">
    <source>
        <dbReference type="SAM" id="SignalP"/>
    </source>
</evidence>
<dbReference type="PANTHER" id="PTHR23221:SF7">
    <property type="entry name" value="PHOSPHATIDYLINOSITOL-GLYCAN-SPECIFIC PHOSPHOLIPASE D"/>
    <property type="match status" value="1"/>
</dbReference>
<evidence type="ECO:0000313" key="6">
    <source>
        <dbReference type="EMBL" id="MFC3759247.1"/>
    </source>
</evidence>
<dbReference type="RefSeq" id="WP_205122342.1">
    <property type="nucleotide sequence ID" value="NZ_JAFBCM010000001.1"/>
</dbReference>
<dbReference type="Pfam" id="PF01839">
    <property type="entry name" value="FG-GAP"/>
    <property type="match status" value="6"/>
</dbReference>
<proteinExistence type="predicted"/>
<dbReference type="EMBL" id="JBHRZH010000001">
    <property type="protein sequence ID" value="MFC3759247.1"/>
    <property type="molecule type" value="Genomic_DNA"/>
</dbReference>